<dbReference type="EC" id="2.1.1.63" evidence="8"/>
<dbReference type="InterPro" id="IPR023546">
    <property type="entry name" value="MGMT"/>
</dbReference>
<dbReference type="SUPFAM" id="SSF53155">
    <property type="entry name" value="Methylated DNA-protein cysteine methyltransferase domain"/>
    <property type="match status" value="1"/>
</dbReference>
<dbReference type="CDD" id="cd06445">
    <property type="entry name" value="ATase"/>
    <property type="match status" value="1"/>
</dbReference>
<feature type="domain" description="Methylated-DNA-[protein]-cysteine S-methyltransferase DNA binding" evidence="9">
    <location>
        <begin position="72"/>
        <end position="152"/>
    </location>
</feature>
<evidence type="ECO:0000256" key="5">
    <source>
        <dbReference type="ARBA" id="ARBA00022763"/>
    </source>
</evidence>
<dbReference type="EMBL" id="QYBC01000021">
    <property type="protein sequence ID" value="RYB02355.1"/>
    <property type="molecule type" value="Genomic_DNA"/>
</dbReference>
<dbReference type="PANTHER" id="PTHR10815:SF5">
    <property type="entry name" value="METHYLATED-DNA--PROTEIN-CYSTEINE METHYLTRANSFERASE"/>
    <property type="match status" value="1"/>
</dbReference>
<keyword evidence="3 8" id="KW-0489">Methyltransferase</keyword>
<keyword evidence="4 8" id="KW-0808">Transferase</keyword>
<dbReference type="GO" id="GO:0006307">
    <property type="term" value="P:DNA alkylation repair"/>
    <property type="evidence" value="ECO:0007669"/>
    <property type="project" value="UniProtKB-UniRule"/>
</dbReference>
<dbReference type="GO" id="GO:0003908">
    <property type="term" value="F:methylated-DNA-[protein]-cysteine S-methyltransferase activity"/>
    <property type="evidence" value="ECO:0007669"/>
    <property type="project" value="UniProtKB-UniRule"/>
</dbReference>
<accession>A0A4Q2R700</accession>
<protein>
    <recommendedName>
        <fullName evidence="8">Methylated-DNA--protein-cysteine methyltransferase</fullName>
        <ecNumber evidence="8">2.1.1.63</ecNumber>
    </recommendedName>
    <alternativeName>
        <fullName evidence="8">6-O-methylguanine-DNA methyltransferase</fullName>
        <shortName evidence="8">MGMT</shortName>
    </alternativeName>
    <alternativeName>
        <fullName evidence="8">O-6-methylguanine-DNA-alkyltransferase</fullName>
    </alternativeName>
</protein>
<dbReference type="AlphaFoldDB" id="A0A4Q2R700"/>
<evidence type="ECO:0000259" key="10">
    <source>
        <dbReference type="Pfam" id="PF02870"/>
    </source>
</evidence>
<dbReference type="GO" id="GO:0032259">
    <property type="term" value="P:methylation"/>
    <property type="evidence" value="ECO:0007669"/>
    <property type="project" value="UniProtKB-KW"/>
</dbReference>
<dbReference type="FunFam" id="1.10.10.10:FF:000214">
    <property type="entry name" value="Methylated-DNA--protein-cysteine methyltransferase"/>
    <property type="match status" value="1"/>
</dbReference>
<evidence type="ECO:0000259" key="9">
    <source>
        <dbReference type="Pfam" id="PF01035"/>
    </source>
</evidence>
<comment type="catalytic activity">
    <reaction evidence="7 8">
        <text>a 6-O-methyl-2'-deoxyguanosine in DNA + L-cysteinyl-[protein] = S-methyl-L-cysteinyl-[protein] + a 2'-deoxyguanosine in DNA</text>
        <dbReference type="Rhea" id="RHEA:24000"/>
        <dbReference type="Rhea" id="RHEA-COMP:10131"/>
        <dbReference type="Rhea" id="RHEA-COMP:10132"/>
        <dbReference type="Rhea" id="RHEA-COMP:11367"/>
        <dbReference type="Rhea" id="RHEA-COMP:11368"/>
        <dbReference type="ChEBI" id="CHEBI:29950"/>
        <dbReference type="ChEBI" id="CHEBI:82612"/>
        <dbReference type="ChEBI" id="CHEBI:85445"/>
        <dbReference type="ChEBI" id="CHEBI:85448"/>
        <dbReference type="EC" id="2.1.1.63"/>
    </reaction>
</comment>
<sequence>MASPVGALTLAATGRGLAAILWEADDPRRVPLTLAGADPDHPVLREAERQLDSYFAGALRCFDLPLDAHGTEFQKRVWAQLLRIPYGETRSYGAIARSLGDANLMRAVGAANGRNPLSIVAPCHRVVGAAGQLTGFAGGLAAKRFLLGLEGAGPGPDLFGGNGLG</sequence>
<comment type="subcellular location">
    <subcellularLocation>
        <location evidence="8">Cytoplasm</location>
    </subcellularLocation>
</comment>
<dbReference type="InterPro" id="IPR036631">
    <property type="entry name" value="MGMT_N_sf"/>
</dbReference>
<dbReference type="Proteomes" id="UP000289411">
    <property type="component" value="Unassembled WGS sequence"/>
</dbReference>
<dbReference type="InterPro" id="IPR036217">
    <property type="entry name" value="MethylDNA_cys_MeTrfase_DNAb"/>
</dbReference>
<dbReference type="GO" id="GO:0005737">
    <property type="term" value="C:cytoplasm"/>
    <property type="evidence" value="ECO:0007669"/>
    <property type="project" value="UniProtKB-SubCell"/>
</dbReference>
<feature type="active site" description="Nucleophile; methyl group acceptor" evidence="8">
    <location>
        <position position="123"/>
    </location>
</feature>
<keyword evidence="12" id="KW-1185">Reference proteome</keyword>
<dbReference type="Pfam" id="PF01035">
    <property type="entry name" value="DNA_binding_1"/>
    <property type="match status" value="1"/>
</dbReference>
<comment type="catalytic activity">
    <reaction evidence="1 8">
        <text>a 4-O-methyl-thymidine in DNA + L-cysteinyl-[protein] = a thymidine in DNA + S-methyl-L-cysteinyl-[protein]</text>
        <dbReference type="Rhea" id="RHEA:53428"/>
        <dbReference type="Rhea" id="RHEA-COMP:10131"/>
        <dbReference type="Rhea" id="RHEA-COMP:10132"/>
        <dbReference type="Rhea" id="RHEA-COMP:13555"/>
        <dbReference type="Rhea" id="RHEA-COMP:13556"/>
        <dbReference type="ChEBI" id="CHEBI:29950"/>
        <dbReference type="ChEBI" id="CHEBI:82612"/>
        <dbReference type="ChEBI" id="CHEBI:137386"/>
        <dbReference type="ChEBI" id="CHEBI:137387"/>
        <dbReference type="EC" id="2.1.1.63"/>
    </reaction>
</comment>
<dbReference type="Pfam" id="PF02870">
    <property type="entry name" value="Methyltransf_1N"/>
    <property type="match status" value="1"/>
</dbReference>
<comment type="caution">
    <text evidence="11">The sequence shown here is derived from an EMBL/GenBank/DDBJ whole genome shotgun (WGS) entry which is preliminary data.</text>
</comment>
<evidence type="ECO:0000256" key="6">
    <source>
        <dbReference type="ARBA" id="ARBA00023204"/>
    </source>
</evidence>
<dbReference type="SUPFAM" id="SSF46767">
    <property type="entry name" value="Methylated DNA-protein cysteine methyltransferase, C-terminal domain"/>
    <property type="match status" value="1"/>
</dbReference>
<comment type="similarity">
    <text evidence="2 8">Belongs to the MGMT family.</text>
</comment>
<proteinExistence type="inferred from homology"/>
<dbReference type="Gene3D" id="3.30.160.70">
    <property type="entry name" value="Methylated DNA-protein cysteine methyltransferase domain"/>
    <property type="match status" value="1"/>
</dbReference>
<reference evidence="11 12" key="1">
    <citation type="submission" date="2018-09" db="EMBL/GenBank/DDBJ databases">
        <authorList>
            <person name="Grouzdev D.S."/>
            <person name="Krutkina M.S."/>
        </authorList>
    </citation>
    <scope>NUCLEOTIDE SEQUENCE [LARGE SCALE GENOMIC DNA]</scope>
    <source>
        <strain evidence="11 12">RmlP001</strain>
    </source>
</reference>
<keyword evidence="8" id="KW-0963">Cytoplasm</keyword>
<keyword evidence="6 8" id="KW-0234">DNA repair</keyword>
<dbReference type="HAMAP" id="MF_00772">
    <property type="entry name" value="OGT"/>
    <property type="match status" value="1"/>
</dbReference>
<feature type="domain" description="Methylguanine DNA methyltransferase ribonuclease-like" evidence="10">
    <location>
        <begin position="2"/>
        <end position="67"/>
    </location>
</feature>
<evidence type="ECO:0000313" key="12">
    <source>
        <dbReference type="Proteomes" id="UP000289411"/>
    </source>
</evidence>
<evidence type="ECO:0000313" key="11">
    <source>
        <dbReference type="EMBL" id="RYB02355.1"/>
    </source>
</evidence>
<dbReference type="NCBIfam" id="TIGR00589">
    <property type="entry name" value="ogt"/>
    <property type="match status" value="1"/>
</dbReference>
<dbReference type="InterPro" id="IPR008332">
    <property type="entry name" value="MethylG_MeTrfase_N"/>
</dbReference>
<comment type="function">
    <text evidence="8">Involved in the cellular defense against the biological effects of O6-methylguanine (O6-MeG) and O4-methylthymine (O4-MeT) in DNA. Repairs the methylated nucleobase in DNA by stoichiometrically transferring the methyl group to a cysteine residue in the enzyme. This is a suicide reaction: the enzyme is irreversibly inactivated.</text>
</comment>
<evidence type="ECO:0000256" key="2">
    <source>
        <dbReference type="ARBA" id="ARBA00008711"/>
    </source>
</evidence>
<evidence type="ECO:0000256" key="7">
    <source>
        <dbReference type="ARBA" id="ARBA00049348"/>
    </source>
</evidence>
<dbReference type="OrthoDB" id="9802228at2"/>
<dbReference type="InterPro" id="IPR036388">
    <property type="entry name" value="WH-like_DNA-bd_sf"/>
</dbReference>
<evidence type="ECO:0000256" key="3">
    <source>
        <dbReference type="ARBA" id="ARBA00022603"/>
    </source>
</evidence>
<dbReference type="Gene3D" id="1.10.10.10">
    <property type="entry name" value="Winged helix-like DNA-binding domain superfamily/Winged helix DNA-binding domain"/>
    <property type="match status" value="1"/>
</dbReference>
<dbReference type="RefSeq" id="WP_129221364.1">
    <property type="nucleotide sequence ID" value="NZ_QYBC01000021.1"/>
</dbReference>
<evidence type="ECO:0000256" key="4">
    <source>
        <dbReference type="ARBA" id="ARBA00022679"/>
    </source>
</evidence>
<dbReference type="PANTHER" id="PTHR10815">
    <property type="entry name" value="METHYLATED-DNA--PROTEIN-CYSTEINE METHYLTRANSFERASE"/>
    <property type="match status" value="1"/>
</dbReference>
<organism evidence="11 12">
    <name type="scientific">Lichenibacterium ramalinae</name>
    <dbReference type="NCBI Taxonomy" id="2316527"/>
    <lineage>
        <taxon>Bacteria</taxon>
        <taxon>Pseudomonadati</taxon>
        <taxon>Pseudomonadota</taxon>
        <taxon>Alphaproteobacteria</taxon>
        <taxon>Hyphomicrobiales</taxon>
        <taxon>Lichenihabitantaceae</taxon>
        <taxon>Lichenibacterium</taxon>
    </lineage>
</organism>
<keyword evidence="5 8" id="KW-0227">DNA damage</keyword>
<reference evidence="11 12" key="2">
    <citation type="submission" date="2019-02" db="EMBL/GenBank/DDBJ databases">
        <title>'Lichenibacterium ramalinii' gen. nov. sp. nov., 'Lichenibacterium minor' gen. nov. sp. nov.</title>
        <authorList>
            <person name="Pankratov T."/>
        </authorList>
    </citation>
    <scope>NUCLEOTIDE SEQUENCE [LARGE SCALE GENOMIC DNA]</scope>
    <source>
        <strain evidence="11 12">RmlP001</strain>
    </source>
</reference>
<evidence type="ECO:0000256" key="1">
    <source>
        <dbReference type="ARBA" id="ARBA00001286"/>
    </source>
</evidence>
<comment type="miscellaneous">
    <text evidence="8">This enzyme catalyzes only one turnover and therefore is not strictly catalytic. According to one definition, an enzyme is a biocatalyst that acts repeatedly and over many reaction cycles.</text>
</comment>
<gene>
    <name evidence="11" type="ORF">D3272_21790</name>
</gene>
<name>A0A4Q2R700_9HYPH</name>
<dbReference type="InterPro" id="IPR014048">
    <property type="entry name" value="MethylDNA_cys_MeTrfase_DNA-bd"/>
</dbReference>
<evidence type="ECO:0000256" key="8">
    <source>
        <dbReference type="HAMAP-Rule" id="MF_00772"/>
    </source>
</evidence>